<protein>
    <recommendedName>
        <fullName evidence="6">Ribosomal RNA small subunit methyltransferase G</fullName>
        <ecNumber evidence="6">2.1.1.170</ecNumber>
    </recommendedName>
    <alternativeName>
        <fullName evidence="6">16S rRNA 7-methylguanosine methyltransferase</fullName>
        <shortName evidence="6">16S rRNA m7G methyltransferase</shortName>
    </alternativeName>
</protein>
<comment type="function">
    <text evidence="6">Specifically methylates the N7 position of guanine in position 527 of 16S rRNA.</text>
</comment>
<dbReference type="EC" id="2.1.1.170" evidence="6"/>
<dbReference type="PANTHER" id="PTHR31760">
    <property type="entry name" value="S-ADENOSYL-L-METHIONINE-DEPENDENT METHYLTRANSFERASES SUPERFAMILY PROTEIN"/>
    <property type="match status" value="1"/>
</dbReference>
<evidence type="ECO:0000256" key="3">
    <source>
        <dbReference type="ARBA" id="ARBA00022603"/>
    </source>
</evidence>
<evidence type="ECO:0000256" key="4">
    <source>
        <dbReference type="ARBA" id="ARBA00022679"/>
    </source>
</evidence>
<evidence type="ECO:0000313" key="8">
    <source>
        <dbReference type="Proteomes" id="UP001143372"/>
    </source>
</evidence>
<reference evidence="7" key="1">
    <citation type="journal article" date="2014" name="Int. J. Syst. Evol. Microbiol.">
        <title>Complete genome sequence of Corynebacterium casei LMG S-19264T (=DSM 44701T), isolated from a smear-ripened cheese.</title>
        <authorList>
            <consortium name="US DOE Joint Genome Institute (JGI-PGF)"/>
            <person name="Walter F."/>
            <person name="Albersmeier A."/>
            <person name="Kalinowski J."/>
            <person name="Ruckert C."/>
        </authorList>
    </citation>
    <scope>NUCLEOTIDE SEQUENCE</scope>
    <source>
        <strain evidence="7">VKM B-2347</strain>
    </source>
</reference>
<feature type="binding site" evidence="6">
    <location>
        <position position="144"/>
    </location>
    <ligand>
        <name>S-adenosyl-L-methionine</name>
        <dbReference type="ChEBI" id="CHEBI:59789"/>
    </ligand>
</feature>
<dbReference type="SUPFAM" id="SSF53335">
    <property type="entry name" value="S-adenosyl-L-methionine-dependent methyltransferases"/>
    <property type="match status" value="1"/>
</dbReference>
<dbReference type="EMBL" id="BSFI01000008">
    <property type="protein sequence ID" value="GLK68858.1"/>
    <property type="molecule type" value="Genomic_DNA"/>
</dbReference>
<name>A0A9W6J3V6_9HYPH</name>
<dbReference type="PIRSF" id="PIRSF003078">
    <property type="entry name" value="GidB"/>
    <property type="match status" value="1"/>
</dbReference>
<dbReference type="Gene3D" id="3.40.50.150">
    <property type="entry name" value="Vaccinia Virus protein VP39"/>
    <property type="match status" value="1"/>
</dbReference>
<keyword evidence="5 6" id="KW-0949">S-adenosyl-L-methionine</keyword>
<comment type="catalytic activity">
    <reaction evidence="6">
        <text>guanosine(527) in 16S rRNA + S-adenosyl-L-methionine = N(7)-methylguanosine(527) in 16S rRNA + S-adenosyl-L-homocysteine</text>
        <dbReference type="Rhea" id="RHEA:42732"/>
        <dbReference type="Rhea" id="RHEA-COMP:10209"/>
        <dbReference type="Rhea" id="RHEA-COMP:10210"/>
        <dbReference type="ChEBI" id="CHEBI:57856"/>
        <dbReference type="ChEBI" id="CHEBI:59789"/>
        <dbReference type="ChEBI" id="CHEBI:74269"/>
        <dbReference type="ChEBI" id="CHEBI:74480"/>
        <dbReference type="EC" id="2.1.1.170"/>
    </reaction>
</comment>
<keyword evidence="3 6" id="KW-0489">Methyltransferase</keyword>
<feature type="binding site" evidence="6">
    <location>
        <position position="82"/>
    </location>
    <ligand>
        <name>S-adenosyl-L-methionine</name>
        <dbReference type="ChEBI" id="CHEBI:59789"/>
    </ligand>
</feature>
<evidence type="ECO:0000256" key="5">
    <source>
        <dbReference type="ARBA" id="ARBA00022691"/>
    </source>
</evidence>
<dbReference type="NCBIfam" id="TIGR00138">
    <property type="entry name" value="rsmG_gidB"/>
    <property type="match status" value="1"/>
</dbReference>
<keyword evidence="2 6" id="KW-0698">rRNA processing</keyword>
<dbReference type="InterPro" id="IPR029063">
    <property type="entry name" value="SAM-dependent_MTases_sf"/>
</dbReference>
<dbReference type="Pfam" id="PF02527">
    <property type="entry name" value="GidB"/>
    <property type="match status" value="1"/>
</dbReference>
<keyword evidence="1 6" id="KW-0963">Cytoplasm</keyword>
<dbReference type="Proteomes" id="UP001143372">
    <property type="component" value="Unassembled WGS sequence"/>
</dbReference>
<dbReference type="GO" id="GO:0070043">
    <property type="term" value="F:rRNA (guanine-N7-)-methyltransferase activity"/>
    <property type="evidence" value="ECO:0007669"/>
    <property type="project" value="UniProtKB-UniRule"/>
</dbReference>
<dbReference type="InterPro" id="IPR003682">
    <property type="entry name" value="rRNA_ssu_MeTfrase_G"/>
</dbReference>
<comment type="caution">
    <text evidence="7">The sequence shown here is derived from an EMBL/GenBank/DDBJ whole genome shotgun (WGS) entry which is preliminary data.</text>
</comment>
<comment type="similarity">
    <text evidence="6">Belongs to the methyltransferase superfamily. RNA methyltransferase RsmG family.</text>
</comment>
<evidence type="ECO:0000256" key="2">
    <source>
        <dbReference type="ARBA" id="ARBA00022552"/>
    </source>
</evidence>
<dbReference type="HAMAP" id="MF_00074">
    <property type="entry name" value="16SrRNA_methyltr_G"/>
    <property type="match status" value="1"/>
</dbReference>
<evidence type="ECO:0000256" key="6">
    <source>
        <dbReference type="HAMAP-Rule" id="MF_00074"/>
    </source>
</evidence>
<dbReference type="PANTHER" id="PTHR31760:SF0">
    <property type="entry name" value="S-ADENOSYL-L-METHIONINE-DEPENDENT METHYLTRANSFERASES SUPERFAMILY PROTEIN"/>
    <property type="match status" value="1"/>
</dbReference>
<gene>
    <name evidence="6" type="primary">rsmG</name>
    <name evidence="7" type="ORF">GCM10008179_24960</name>
</gene>
<evidence type="ECO:0000256" key="1">
    <source>
        <dbReference type="ARBA" id="ARBA00022490"/>
    </source>
</evidence>
<evidence type="ECO:0000313" key="7">
    <source>
        <dbReference type="EMBL" id="GLK68858.1"/>
    </source>
</evidence>
<dbReference type="AlphaFoldDB" id="A0A9W6J3V6"/>
<keyword evidence="4 6" id="KW-0808">Transferase</keyword>
<sequence length="212" mass="22553">MTPDRTADRAAARKVINVSRETLARLDQLVFMLDRWQATMNLVAPASLPFVWTRHVADSFQLLALAPTKPDVWVDLGSGAGFPGLVVAAALPGTSVHLVESNVKKAAFLREASRAMGVGAVIHAARADAVVGKAIETADIVSARALSSLSELLGHASPLLKTGAVGLFPKGREVEAELTAARECWRFNASLHPSLTDAEARIVRIDGFDGPR</sequence>
<accession>A0A9W6J3V6</accession>
<dbReference type="GO" id="GO:0005829">
    <property type="term" value="C:cytosol"/>
    <property type="evidence" value="ECO:0007669"/>
    <property type="project" value="TreeGrafter"/>
</dbReference>
<organism evidence="7 8">
    <name type="scientific">Hansschlegelia plantiphila</name>
    <dbReference type="NCBI Taxonomy" id="374655"/>
    <lineage>
        <taxon>Bacteria</taxon>
        <taxon>Pseudomonadati</taxon>
        <taxon>Pseudomonadota</taxon>
        <taxon>Alphaproteobacteria</taxon>
        <taxon>Hyphomicrobiales</taxon>
        <taxon>Methylopilaceae</taxon>
        <taxon>Hansschlegelia</taxon>
    </lineage>
</organism>
<feature type="binding site" evidence="6">
    <location>
        <position position="77"/>
    </location>
    <ligand>
        <name>S-adenosyl-L-methionine</name>
        <dbReference type="ChEBI" id="CHEBI:59789"/>
    </ligand>
</feature>
<proteinExistence type="inferred from homology"/>
<reference evidence="7" key="2">
    <citation type="submission" date="2023-01" db="EMBL/GenBank/DDBJ databases">
        <authorList>
            <person name="Sun Q."/>
            <person name="Evtushenko L."/>
        </authorList>
    </citation>
    <scope>NUCLEOTIDE SEQUENCE</scope>
    <source>
        <strain evidence="7">VKM B-2347</strain>
    </source>
</reference>
<comment type="caution">
    <text evidence="6">Lacks conserved residue(s) required for the propagation of feature annotation.</text>
</comment>
<comment type="subcellular location">
    <subcellularLocation>
        <location evidence="6">Cytoplasm</location>
    </subcellularLocation>
</comment>
<keyword evidence="8" id="KW-1185">Reference proteome</keyword>